<evidence type="ECO:0000313" key="3">
    <source>
        <dbReference type="EMBL" id="PRQ28331.1"/>
    </source>
</evidence>
<feature type="transmembrane region" description="Helical" evidence="1">
    <location>
        <begin position="291"/>
        <end position="314"/>
    </location>
</feature>
<dbReference type="SUPFAM" id="SSF48403">
    <property type="entry name" value="Ankyrin repeat"/>
    <property type="match status" value="1"/>
</dbReference>
<proteinExistence type="predicted"/>
<protein>
    <submittedName>
        <fullName evidence="3">Putative ankyrin repeat-containing domain, PGG domain-containing protein</fullName>
    </submittedName>
</protein>
<keyword evidence="1" id="KW-0812">Transmembrane</keyword>
<evidence type="ECO:0000259" key="2">
    <source>
        <dbReference type="Pfam" id="PF13962"/>
    </source>
</evidence>
<gene>
    <name evidence="3" type="ORF">RchiOBHm_Chr5g0001931</name>
</gene>
<dbReference type="GO" id="GO:0016020">
    <property type="term" value="C:membrane"/>
    <property type="evidence" value="ECO:0007669"/>
    <property type="project" value="TreeGrafter"/>
</dbReference>
<dbReference type="InterPro" id="IPR026961">
    <property type="entry name" value="PGG_dom"/>
</dbReference>
<dbReference type="PANTHER" id="PTHR24177:SF344">
    <property type="entry name" value="PGG DOMAIN-CONTAINING PROTEIN"/>
    <property type="match status" value="1"/>
</dbReference>
<dbReference type="OMA" id="FYAISQF"/>
<keyword evidence="4" id="KW-1185">Reference proteome</keyword>
<keyword evidence="1" id="KW-1133">Transmembrane helix</keyword>
<name>A0A2P6Q2C5_ROSCH</name>
<dbReference type="AlphaFoldDB" id="A0A2P6Q2C5"/>
<dbReference type="PANTHER" id="PTHR24177">
    <property type="entry name" value="CASKIN"/>
    <property type="match status" value="1"/>
</dbReference>
<dbReference type="Pfam" id="PF13962">
    <property type="entry name" value="PGG"/>
    <property type="match status" value="1"/>
</dbReference>
<dbReference type="Gene3D" id="1.25.40.20">
    <property type="entry name" value="Ankyrin repeat-containing domain"/>
    <property type="match status" value="1"/>
</dbReference>
<sequence>MVVELSKILAGGDKSWQVNNTDGQNDTPLLAAARNGIIEIIEAIFNLFPQAIEHENHKRENIFHVVVEHRRRQLLEYLLQTCHVSYPRLLWKINQDGDGILHKAAYKSHYSSRERPGEALRLQSDIHWFERVKKLVPPHHINHLNHHDNLTPHALFTKEHKELVKNGQEWLIRTTNSCIIVAVLIATVAFTSIYTLPGGLDPKTGKPLLLTKTPFTVFTASDVASLCFAFTSVVVFLSISTSKMNERDFRRALPLKLVLGLSMLFWSVAALMVGFAATLDITINQRLHQATAPIITIACFPVAFFLLLQLPLYFNITWFTIKDLLQTLVDCIPQQKCKSSSCIMRYQVSFGHSLC</sequence>
<accession>A0A2P6Q2C5</accession>
<organism evidence="3 4">
    <name type="scientific">Rosa chinensis</name>
    <name type="common">China rose</name>
    <dbReference type="NCBI Taxonomy" id="74649"/>
    <lineage>
        <taxon>Eukaryota</taxon>
        <taxon>Viridiplantae</taxon>
        <taxon>Streptophyta</taxon>
        <taxon>Embryophyta</taxon>
        <taxon>Tracheophyta</taxon>
        <taxon>Spermatophyta</taxon>
        <taxon>Magnoliopsida</taxon>
        <taxon>eudicotyledons</taxon>
        <taxon>Gunneridae</taxon>
        <taxon>Pentapetalae</taxon>
        <taxon>rosids</taxon>
        <taxon>fabids</taxon>
        <taxon>Rosales</taxon>
        <taxon>Rosaceae</taxon>
        <taxon>Rosoideae</taxon>
        <taxon>Rosoideae incertae sedis</taxon>
        <taxon>Rosa</taxon>
    </lineage>
</organism>
<dbReference type="STRING" id="74649.A0A2P6Q2C5"/>
<evidence type="ECO:0000313" key="4">
    <source>
        <dbReference type="Proteomes" id="UP000238479"/>
    </source>
</evidence>
<feature type="transmembrane region" description="Helical" evidence="1">
    <location>
        <begin position="215"/>
        <end position="237"/>
    </location>
</feature>
<dbReference type="Proteomes" id="UP000238479">
    <property type="component" value="Chromosome 5"/>
</dbReference>
<keyword evidence="1" id="KW-0472">Membrane</keyword>
<dbReference type="Gramene" id="PRQ28331">
    <property type="protein sequence ID" value="PRQ28331"/>
    <property type="gene ID" value="RchiOBHm_Chr5g0001931"/>
</dbReference>
<feature type="transmembrane region" description="Helical" evidence="1">
    <location>
        <begin position="257"/>
        <end position="279"/>
    </location>
</feature>
<comment type="caution">
    <text evidence="3">The sequence shown here is derived from an EMBL/GenBank/DDBJ whole genome shotgun (WGS) entry which is preliminary data.</text>
</comment>
<dbReference type="EMBL" id="PDCK01000043">
    <property type="protein sequence ID" value="PRQ28331.1"/>
    <property type="molecule type" value="Genomic_DNA"/>
</dbReference>
<feature type="transmembrane region" description="Helical" evidence="1">
    <location>
        <begin position="170"/>
        <end position="195"/>
    </location>
</feature>
<reference evidence="3 4" key="1">
    <citation type="journal article" date="2018" name="Nat. Genet.">
        <title>The Rosa genome provides new insights in the design of modern roses.</title>
        <authorList>
            <person name="Bendahmane M."/>
        </authorList>
    </citation>
    <scope>NUCLEOTIDE SEQUENCE [LARGE SCALE GENOMIC DNA]</scope>
    <source>
        <strain evidence="4">cv. Old Blush</strain>
    </source>
</reference>
<feature type="domain" description="PGG" evidence="2">
    <location>
        <begin position="169"/>
        <end position="279"/>
    </location>
</feature>
<dbReference type="InterPro" id="IPR036770">
    <property type="entry name" value="Ankyrin_rpt-contain_sf"/>
</dbReference>
<evidence type="ECO:0000256" key="1">
    <source>
        <dbReference type="SAM" id="Phobius"/>
    </source>
</evidence>